<organism evidence="7 8">
    <name type="scientific">Geomonas oryzisoli</name>
    <dbReference type="NCBI Taxonomy" id="2847992"/>
    <lineage>
        <taxon>Bacteria</taxon>
        <taxon>Pseudomonadati</taxon>
        <taxon>Thermodesulfobacteriota</taxon>
        <taxon>Desulfuromonadia</taxon>
        <taxon>Geobacterales</taxon>
        <taxon>Geobacteraceae</taxon>
        <taxon>Geomonas</taxon>
    </lineage>
</organism>
<keyword evidence="4" id="KW-0812">Transmembrane</keyword>
<keyword evidence="8" id="KW-1185">Reference proteome</keyword>
<dbReference type="CDD" id="cd00082">
    <property type="entry name" value="HisKA"/>
    <property type="match status" value="1"/>
</dbReference>
<dbReference type="EMBL" id="CP076723">
    <property type="protein sequence ID" value="QWV93856.1"/>
    <property type="molecule type" value="Genomic_DNA"/>
</dbReference>
<dbReference type="SMART" id="SM00387">
    <property type="entry name" value="HATPase_c"/>
    <property type="match status" value="1"/>
</dbReference>
<sequence>MLLLNLVVAGMITFTVVQSREAYRSRAEITTQNLAKVIDANISGIVSKIDIALLAVCDEYERQLTTGAIAPKELNSFIVRQHKRLPELVALRATDPSGMAIYGPEVTPATTKSLAHRDYFSSQRDNPALGLVISKPLVGGISGRWMIVLSRRVNFPDGSFAGLVYAGITLDYLSQSFATVNVGKQGLLSLVAADRTLLARYPKLSRPPGAPEVKIESPQFKALLASGQESGTYRAKSSVDGRDRIYSFRKVSLSQPLYVFVALATADYLAGWYGEVYHGVFFMLVFLIITIALALIFSRQWDRSRRAEQALKALEDERLKMEKLESLGVLAGGIAHDFNNILTGILGNISFARLQIAPVHGAQPLLEAAEKAGLRAGDLAKQLLTFARGGAPVREVSSVAFLVDEAVSLTLSGSNVKGVVDIPPHLSAVQADVGQMCQAFRNIIINAAQAMPDGGVLNIAARDVLLDAANTVKLPPGPYVVIDFTDHGPGIPETSLKKVFDPYFSTKPKGRGLGLASTYSIVKRHGGSLSVVSRVGEGSTFTIHLPSLGRAFQAQEPEATASGQGSLAPVSILVMDDEEVIRQLAEGMLQHLGHRVRTCADGTEAVSLYREALQAGRPFGLVLTDLTVPGGIGGREAAQQILALDPQARLVVMSGYSNDPVMASFREYGFVKALYKPFGVEALAALLESLPSLTREENS</sequence>
<keyword evidence="4" id="KW-1133">Transmembrane helix</keyword>
<dbReference type="SMART" id="SM00388">
    <property type="entry name" value="HisKA"/>
    <property type="match status" value="1"/>
</dbReference>
<dbReference type="PROSITE" id="PS50110">
    <property type="entry name" value="RESPONSE_REGULATORY"/>
    <property type="match status" value="1"/>
</dbReference>
<evidence type="ECO:0000256" key="1">
    <source>
        <dbReference type="ARBA" id="ARBA00000085"/>
    </source>
</evidence>
<dbReference type="Pfam" id="PF02518">
    <property type="entry name" value="HATPase_c"/>
    <property type="match status" value="1"/>
</dbReference>
<dbReference type="InterPro" id="IPR003594">
    <property type="entry name" value="HATPase_dom"/>
</dbReference>
<accession>A0ABX8J9V2</accession>
<reference evidence="7 8" key="1">
    <citation type="submission" date="2021-06" db="EMBL/GenBank/DDBJ databases">
        <title>Gemonas diversity in paddy soil.</title>
        <authorList>
            <person name="Liu G."/>
        </authorList>
    </citation>
    <scope>NUCLEOTIDE SEQUENCE [LARGE SCALE GENOMIC DNA]</scope>
    <source>
        <strain evidence="7 8">RG10</strain>
    </source>
</reference>
<evidence type="ECO:0000256" key="2">
    <source>
        <dbReference type="ARBA" id="ARBA00012438"/>
    </source>
</evidence>
<dbReference type="PROSITE" id="PS50109">
    <property type="entry name" value="HIS_KIN"/>
    <property type="match status" value="1"/>
</dbReference>
<dbReference type="InterPro" id="IPR005467">
    <property type="entry name" value="His_kinase_dom"/>
</dbReference>
<comment type="catalytic activity">
    <reaction evidence="1">
        <text>ATP + protein L-histidine = ADP + protein N-phospho-L-histidine.</text>
        <dbReference type="EC" id="2.7.13.3"/>
    </reaction>
</comment>
<protein>
    <recommendedName>
        <fullName evidence="2">histidine kinase</fullName>
        <ecNumber evidence="2">2.7.13.3</ecNumber>
    </recommendedName>
</protein>
<keyword evidence="4" id="KW-0472">Membrane</keyword>
<feature type="domain" description="Histidine kinase" evidence="5">
    <location>
        <begin position="333"/>
        <end position="549"/>
    </location>
</feature>
<evidence type="ECO:0000256" key="4">
    <source>
        <dbReference type="SAM" id="Phobius"/>
    </source>
</evidence>
<dbReference type="CDD" id="cd12914">
    <property type="entry name" value="PDC1_DGC_like"/>
    <property type="match status" value="1"/>
</dbReference>
<dbReference type="CDD" id="cd17546">
    <property type="entry name" value="REC_hyHK_CKI1_RcsC-like"/>
    <property type="match status" value="1"/>
</dbReference>
<dbReference type="InterPro" id="IPR003661">
    <property type="entry name" value="HisK_dim/P_dom"/>
</dbReference>
<dbReference type="EC" id="2.7.13.3" evidence="2"/>
<gene>
    <name evidence="7" type="ORF">KP004_01285</name>
</gene>
<keyword evidence="3" id="KW-0597">Phosphoprotein</keyword>
<dbReference type="InterPro" id="IPR001789">
    <property type="entry name" value="Sig_transdc_resp-reg_receiver"/>
</dbReference>
<feature type="domain" description="Response regulatory" evidence="6">
    <location>
        <begin position="571"/>
        <end position="691"/>
    </location>
</feature>
<evidence type="ECO:0000313" key="8">
    <source>
        <dbReference type="Proteomes" id="UP000683557"/>
    </source>
</evidence>
<name>A0ABX8J9V2_9BACT</name>
<feature type="modified residue" description="4-aspartylphosphate" evidence="3">
    <location>
        <position position="625"/>
    </location>
</feature>
<dbReference type="CDD" id="cd12915">
    <property type="entry name" value="PDC2_DGC_like"/>
    <property type="match status" value="1"/>
</dbReference>
<proteinExistence type="predicted"/>
<dbReference type="Pfam" id="PF00072">
    <property type="entry name" value="Response_reg"/>
    <property type="match status" value="1"/>
</dbReference>
<feature type="transmembrane region" description="Helical" evidence="4">
    <location>
        <begin position="276"/>
        <end position="297"/>
    </location>
</feature>
<dbReference type="RefSeq" id="WP_216800594.1">
    <property type="nucleotide sequence ID" value="NZ_CP076723.1"/>
</dbReference>
<evidence type="ECO:0000256" key="3">
    <source>
        <dbReference type="PROSITE-ProRule" id="PRU00169"/>
    </source>
</evidence>
<evidence type="ECO:0000259" key="5">
    <source>
        <dbReference type="PROSITE" id="PS50109"/>
    </source>
</evidence>
<dbReference type="SMART" id="SM00448">
    <property type="entry name" value="REC"/>
    <property type="match status" value="1"/>
</dbReference>
<dbReference type="Proteomes" id="UP000683557">
    <property type="component" value="Chromosome"/>
</dbReference>
<evidence type="ECO:0000313" key="7">
    <source>
        <dbReference type="EMBL" id="QWV93856.1"/>
    </source>
</evidence>
<dbReference type="PANTHER" id="PTHR43065">
    <property type="entry name" value="SENSOR HISTIDINE KINASE"/>
    <property type="match status" value="1"/>
</dbReference>
<dbReference type="PANTHER" id="PTHR43065:SF42">
    <property type="entry name" value="TWO-COMPONENT SENSOR PPRA"/>
    <property type="match status" value="1"/>
</dbReference>
<evidence type="ECO:0000259" key="6">
    <source>
        <dbReference type="PROSITE" id="PS50110"/>
    </source>
</evidence>